<evidence type="ECO:0000256" key="2">
    <source>
        <dbReference type="ARBA" id="ARBA00004401"/>
    </source>
</evidence>
<dbReference type="GO" id="GO:0006465">
    <property type="term" value="P:signal peptide processing"/>
    <property type="evidence" value="ECO:0007669"/>
    <property type="project" value="InterPro"/>
</dbReference>
<dbReference type="OrthoDB" id="9815782at2"/>
<dbReference type="InterPro" id="IPR000223">
    <property type="entry name" value="Pept_S26A_signal_pept_1"/>
</dbReference>
<gene>
    <name evidence="9" type="primary">lepB</name>
    <name evidence="9" type="ORF">FPZ11_04230</name>
</gene>
<dbReference type="GO" id="GO:0009003">
    <property type="term" value="F:signal peptidase activity"/>
    <property type="evidence" value="ECO:0007669"/>
    <property type="project" value="UniProtKB-EC"/>
</dbReference>
<dbReference type="PANTHER" id="PTHR43390">
    <property type="entry name" value="SIGNAL PEPTIDASE I"/>
    <property type="match status" value="1"/>
</dbReference>
<dbReference type="PANTHER" id="PTHR43390:SF1">
    <property type="entry name" value="CHLOROPLAST PROCESSING PEPTIDASE"/>
    <property type="match status" value="1"/>
</dbReference>
<feature type="active site" evidence="6">
    <location>
        <position position="59"/>
    </location>
</feature>
<comment type="subcellular location">
    <subcellularLocation>
        <location evidence="2">Cell membrane</location>
        <topology evidence="2">Single-pass type II membrane protein</topology>
    </subcellularLocation>
    <subcellularLocation>
        <location evidence="7">Membrane</location>
        <topology evidence="7">Single-pass type II membrane protein</topology>
    </subcellularLocation>
</comment>
<evidence type="ECO:0000256" key="6">
    <source>
        <dbReference type="PIRSR" id="PIRSR600223-1"/>
    </source>
</evidence>
<dbReference type="RefSeq" id="WP_146318645.1">
    <property type="nucleotide sequence ID" value="NZ_CP042305.1"/>
</dbReference>
<comment type="catalytic activity">
    <reaction evidence="1 7">
        <text>Cleavage of hydrophobic, N-terminal signal or leader sequences from secreted and periplasmic proteins.</text>
        <dbReference type="EC" id="3.4.21.89"/>
    </reaction>
</comment>
<keyword evidence="7" id="KW-0812">Transmembrane</keyword>
<keyword evidence="7" id="KW-0472">Membrane</keyword>
<keyword evidence="10" id="KW-1185">Reference proteome</keyword>
<dbReference type="Proteomes" id="UP000320216">
    <property type="component" value="Chromosome"/>
</dbReference>
<dbReference type="AlphaFoldDB" id="A0A5B8LZZ0"/>
<evidence type="ECO:0000313" key="10">
    <source>
        <dbReference type="Proteomes" id="UP000320216"/>
    </source>
</evidence>
<dbReference type="InterPro" id="IPR019533">
    <property type="entry name" value="Peptidase_S26"/>
</dbReference>
<name>A0A5B8LZZ0_9MICO</name>
<evidence type="ECO:0000256" key="1">
    <source>
        <dbReference type="ARBA" id="ARBA00000677"/>
    </source>
</evidence>
<proteinExistence type="inferred from homology"/>
<dbReference type="EC" id="3.4.21.89" evidence="4 7"/>
<dbReference type="PROSITE" id="PS00761">
    <property type="entry name" value="SPASE_I_3"/>
    <property type="match status" value="1"/>
</dbReference>
<evidence type="ECO:0000256" key="5">
    <source>
        <dbReference type="ARBA" id="ARBA00022801"/>
    </source>
</evidence>
<protein>
    <recommendedName>
        <fullName evidence="4 7">Signal peptidase I</fullName>
        <ecNumber evidence="4 7">3.4.21.89</ecNumber>
    </recommendedName>
</protein>
<dbReference type="SUPFAM" id="SSF51306">
    <property type="entry name" value="LexA/Signal peptidase"/>
    <property type="match status" value="1"/>
</dbReference>
<dbReference type="CDD" id="cd06530">
    <property type="entry name" value="S26_SPase_I"/>
    <property type="match status" value="1"/>
</dbReference>
<evidence type="ECO:0000313" key="9">
    <source>
        <dbReference type="EMBL" id="QDZ14088.1"/>
    </source>
</evidence>
<dbReference type="GO" id="GO:0004252">
    <property type="term" value="F:serine-type endopeptidase activity"/>
    <property type="evidence" value="ECO:0007669"/>
    <property type="project" value="InterPro"/>
</dbReference>
<comment type="similarity">
    <text evidence="3 7">Belongs to the peptidase S26 family.</text>
</comment>
<reference evidence="9 10" key="1">
    <citation type="submission" date="2019-07" db="EMBL/GenBank/DDBJ databases">
        <title>Full genome sequence of Humibacter sp. WJ7-1.</title>
        <authorList>
            <person name="Im W.-T."/>
        </authorList>
    </citation>
    <scope>NUCLEOTIDE SEQUENCE [LARGE SCALE GENOMIC DNA]</scope>
    <source>
        <strain evidence="9 10">WJ7-1</strain>
    </source>
</reference>
<feature type="transmembrane region" description="Helical" evidence="7">
    <location>
        <begin position="26"/>
        <end position="49"/>
    </location>
</feature>
<dbReference type="GO" id="GO:0005886">
    <property type="term" value="C:plasma membrane"/>
    <property type="evidence" value="ECO:0007669"/>
    <property type="project" value="UniProtKB-SubCell"/>
</dbReference>
<dbReference type="KEGG" id="huw:FPZ11_04230"/>
<dbReference type="Gene3D" id="2.10.109.10">
    <property type="entry name" value="Umud Fragment, subunit A"/>
    <property type="match status" value="1"/>
</dbReference>
<dbReference type="InterPro" id="IPR036286">
    <property type="entry name" value="LexA/Signal_pep-like_sf"/>
</dbReference>
<accession>A0A5B8LZZ0</accession>
<evidence type="ECO:0000259" key="8">
    <source>
        <dbReference type="Pfam" id="PF10502"/>
    </source>
</evidence>
<keyword evidence="7" id="KW-0645">Protease</keyword>
<keyword evidence="7" id="KW-1133">Transmembrane helix</keyword>
<feature type="domain" description="Peptidase S26" evidence="8">
    <location>
        <begin position="29"/>
        <end position="222"/>
    </location>
</feature>
<evidence type="ECO:0000256" key="7">
    <source>
        <dbReference type="RuleBase" id="RU362042"/>
    </source>
</evidence>
<dbReference type="PRINTS" id="PR00727">
    <property type="entry name" value="LEADERPTASE"/>
</dbReference>
<feature type="active site" evidence="6">
    <location>
        <position position="129"/>
    </location>
</feature>
<evidence type="ECO:0000256" key="4">
    <source>
        <dbReference type="ARBA" id="ARBA00013208"/>
    </source>
</evidence>
<dbReference type="InterPro" id="IPR019758">
    <property type="entry name" value="Pept_S26A_signal_pept_1_CS"/>
</dbReference>
<sequence>MTDEPLPSRSARSASEKKTKQRSVKLFIRDLVIIFLVAILVSFLIKTFLVRSFYIPSSSMEDTLRVNDLILVNELEPNLMPIHRGDVVVFTDPGGWLPPSTEKSNTNPIEWALSLVGLAAPDSDDHLVKRVIGLPGDKVSCCNALGQMSVNGSPLVEPYIKLPPGEQEAASLHFSVTVPKGELWVMGDNRWDSQDSSRNQNLPGKGFVPEKDVVGRAILITWPISHWSWLSNYPDVFRGADDDKQ</sequence>
<dbReference type="NCBIfam" id="TIGR02227">
    <property type="entry name" value="sigpep_I_bact"/>
    <property type="match status" value="1"/>
</dbReference>
<evidence type="ECO:0000256" key="3">
    <source>
        <dbReference type="ARBA" id="ARBA00009370"/>
    </source>
</evidence>
<dbReference type="EMBL" id="CP042305">
    <property type="protein sequence ID" value="QDZ14088.1"/>
    <property type="molecule type" value="Genomic_DNA"/>
</dbReference>
<organism evidence="9 10">
    <name type="scientific">Humibacter ginsenosidimutans</name>
    <dbReference type="NCBI Taxonomy" id="2599293"/>
    <lineage>
        <taxon>Bacteria</taxon>
        <taxon>Bacillati</taxon>
        <taxon>Actinomycetota</taxon>
        <taxon>Actinomycetes</taxon>
        <taxon>Micrococcales</taxon>
        <taxon>Microbacteriaceae</taxon>
        <taxon>Humibacter</taxon>
    </lineage>
</organism>
<dbReference type="Pfam" id="PF10502">
    <property type="entry name" value="Peptidase_S26"/>
    <property type="match status" value="1"/>
</dbReference>
<keyword evidence="5 7" id="KW-0378">Hydrolase</keyword>